<evidence type="ECO:0000256" key="1">
    <source>
        <dbReference type="ARBA" id="ARBA00004167"/>
    </source>
</evidence>
<dbReference type="AlphaFoldDB" id="A0A5S6QYE7"/>
<dbReference type="GO" id="GO:0016324">
    <property type="term" value="C:apical plasma membrane"/>
    <property type="evidence" value="ECO:0007669"/>
    <property type="project" value="TreeGrafter"/>
</dbReference>
<dbReference type="InterPro" id="IPR036249">
    <property type="entry name" value="Thioredoxin-like_sf"/>
</dbReference>
<proteinExistence type="inferred from homology"/>
<dbReference type="GO" id="GO:0005254">
    <property type="term" value="F:chloride channel activity"/>
    <property type="evidence" value="ECO:0007669"/>
    <property type="project" value="TreeGrafter"/>
</dbReference>
<dbReference type="PRINTS" id="PR01443">
    <property type="entry name" value="TFIID30KDSUB"/>
</dbReference>
<dbReference type="Pfam" id="PF03540">
    <property type="entry name" value="TAF10"/>
    <property type="match status" value="1"/>
</dbReference>
<dbReference type="WBParaSite" id="TMUE_3000011937.1">
    <property type="protein sequence ID" value="TMUE_3000011937.1"/>
    <property type="gene ID" value="WBGene00292832"/>
</dbReference>
<dbReference type="Pfam" id="PF22441">
    <property type="entry name" value="CLIC-like_N"/>
    <property type="match status" value="1"/>
</dbReference>
<protein>
    <submittedName>
        <fullName evidence="8">GST N-terminal domain-containing protein</fullName>
    </submittedName>
</protein>
<keyword evidence="4" id="KW-1133">Transmembrane helix</keyword>
<evidence type="ECO:0000256" key="5">
    <source>
        <dbReference type="ARBA" id="ARBA00023136"/>
    </source>
</evidence>
<dbReference type="SUPFAM" id="SSF52833">
    <property type="entry name" value="Thioredoxin-like"/>
    <property type="match status" value="1"/>
</dbReference>
<dbReference type="CDD" id="cd07982">
    <property type="entry name" value="HFD_TAF10"/>
    <property type="match status" value="1"/>
</dbReference>
<reference evidence="8" key="1">
    <citation type="submission" date="2019-12" db="UniProtKB">
        <authorList>
            <consortium name="WormBaseParasite"/>
        </authorList>
    </citation>
    <scope>IDENTIFICATION</scope>
</reference>
<dbReference type="PANTHER" id="PTHR43920:SF5">
    <property type="entry name" value="CHLORIDE INTRACELLULAR CHANNEL CLIC"/>
    <property type="match status" value="1"/>
</dbReference>
<keyword evidence="7" id="KW-1185">Reference proteome</keyword>
<dbReference type="SUPFAM" id="SSF47616">
    <property type="entry name" value="GST C-terminal domain-like"/>
    <property type="match status" value="1"/>
</dbReference>
<accession>A0A5S6QYE7</accession>
<keyword evidence="3" id="KW-0812">Transmembrane</keyword>
<dbReference type="InterPro" id="IPR036282">
    <property type="entry name" value="Glutathione-S-Trfase_C_sf"/>
</dbReference>
<dbReference type="Gene3D" id="3.40.30.10">
    <property type="entry name" value="Glutaredoxin"/>
    <property type="match status" value="1"/>
</dbReference>
<dbReference type="STRING" id="70415.A0A5S6QYE7"/>
<organism evidence="7 8">
    <name type="scientific">Trichuris muris</name>
    <name type="common">Mouse whipworm</name>
    <dbReference type="NCBI Taxonomy" id="70415"/>
    <lineage>
        <taxon>Eukaryota</taxon>
        <taxon>Metazoa</taxon>
        <taxon>Ecdysozoa</taxon>
        <taxon>Nematoda</taxon>
        <taxon>Enoplea</taxon>
        <taxon>Dorylaimia</taxon>
        <taxon>Trichinellida</taxon>
        <taxon>Trichuridae</taxon>
        <taxon>Trichuris</taxon>
    </lineage>
</organism>
<feature type="domain" description="CLIC N-terminal" evidence="6">
    <location>
        <begin position="9"/>
        <end position="93"/>
    </location>
</feature>
<evidence type="ECO:0000313" key="8">
    <source>
        <dbReference type="WBParaSite" id="TMUE_3000011937.1"/>
    </source>
</evidence>
<dbReference type="GO" id="GO:0005737">
    <property type="term" value="C:cytoplasm"/>
    <property type="evidence" value="ECO:0007669"/>
    <property type="project" value="TreeGrafter"/>
</dbReference>
<comment type="subcellular location">
    <subcellularLocation>
        <location evidence="1">Membrane</location>
        <topology evidence="1">Single-pass membrane protein</topology>
    </subcellularLocation>
</comment>
<name>A0A5S6QYE7_TRIMR</name>
<dbReference type="InterPro" id="IPR053823">
    <property type="entry name" value="CLIC_N"/>
</dbReference>
<dbReference type="InterPro" id="IPR003923">
    <property type="entry name" value="TAF10"/>
</dbReference>
<sequence>MENRDGTLPLLELWVRAGADGIRCGGCPVCQQIFMILLVKCDAGVLNFDVKTTNPYKPVEQFAAWGLRHVPALVHDDQMFDQPDDIIEYLDSAFPEPNLSCGNDKAQKTVKDLFSKFCFYIKEVNKDPTQLELALKKLDSYLLENKTKFLCGDKLTHLDCSILPKLHNIRLAVEYFKHYKIPSWLSGVWRYLDAGYHCDVFTSMDESAKNKEQIEKIAAFAMPAVSDGSFAQFLNHIEEYKPMIPDAVTEFYMSKAGVSATDPRITRLIALSAQKFIADILLDAMQHAKSKGICQISKKGSSKEVRYTLSMEILEPVLSEYGINVKKNPYLF</sequence>
<dbReference type="Gene3D" id="1.20.1050.10">
    <property type="match status" value="1"/>
</dbReference>
<evidence type="ECO:0000313" key="7">
    <source>
        <dbReference type="Proteomes" id="UP000046395"/>
    </source>
</evidence>
<evidence type="ECO:0000256" key="3">
    <source>
        <dbReference type="ARBA" id="ARBA00022692"/>
    </source>
</evidence>
<evidence type="ECO:0000256" key="4">
    <source>
        <dbReference type="ARBA" id="ARBA00022989"/>
    </source>
</evidence>
<dbReference type="Proteomes" id="UP000046395">
    <property type="component" value="Unassembled WGS sequence"/>
</dbReference>
<dbReference type="PANTHER" id="PTHR43920">
    <property type="entry name" value="CHLORIDE INTRACELLULAR CHANNEL, ISOFORM A"/>
    <property type="match status" value="1"/>
</dbReference>
<evidence type="ECO:0000259" key="6">
    <source>
        <dbReference type="Pfam" id="PF22441"/>
    </source>
</evidence>
<evidence type="ECO:0000256" key="2">
    <source>
        <dbReference type="ARBA" id="ARBA00007655"/>
    </source>
</evidence>
<dbReference type="GO" id="GO:0005634">
    <property type="term" value="C:nucleus"/>
    <property type="evidence" value="ECO:0007669"/>
    <property type="project" value="InterPro"/>
</dbReference>
<keyword evidence="5" id="KW-0472">Membrane</keyword>
<comment type="similarity">
    <text evidence="2">Belongs to the chloride channel CLIC family.</text>
</comment>
<dbReference type="GO" id="GO:0006352">
    <property type="term" value="P:DNA-templated transcription initiation"/>
    <property type="evidence" value="ECO:0007669"/>
    <property type="project" value="InterPro"/>
</dbReference>